<dbReference type="InterPro" id="IPR009078">
    <property type="entry name" value="Ferritin-like_SF"/>
</dbReference>
<dbReference type="InterPro" id="IPR001519">
    <property type="entry name" value="Ferritin"/>
</dbReference>
<comment type="catalytic activity">
    <reaction evidence="7 9">
        <text>4 Fe(2+) + O2 + 6 H2O = 4 iron(III) oxide-hydroxide + 12 H(+)</text>
        <dbReference type="Rhea" id="RHEA:11972"/>
        <dbReference type="ChEBI" id="CHEBI:15377"/>
        <dbReference type="ChEBI" id="CHEBI:15378"/>
        <dbReference type="ChEBI" id="CHEBI:15379"/>
        <dbReference type="ChEBI" id="CHEBI:29033"/>
        <dbReference type="ChEBI" id="CHEBI:78619"/>
        <dbReference type="EC" id="1.16.3.2"/>
    </reaction>
</comment>
<name>B7CC67_9FIRM</name>
<evidence type="ECO:0000256" key="9">
    <source>
        <dbReference type="RuleBase" id="RU361145"/>
    </source>
</evidence>
<dbReference type="CDD" id="cd01055">
    <property type="entry name" value="Nonheme_Ferritin"/>
    <property type="match status" value="1"/>
</dbReference>
<protein>
    <recommendedName>
        <fullName evidence="9">Ferritin</fullName>
        <ecNumber evidence="9">1.16.3.2</ecNumber>
    </recommendedName>
</protein>
<feature type="domain" description="Ferritin-like diiron" evidence="10">
    <location>
        <begin position="12"/>
        <end position="157"/>
    </location>
</feature>
<dbReference type="InterPro" id="IPR009040">
    <property type="entry name" value="Ferritin-like_diiron"/>
</dbReference>
<organism evidence="11 12">
    <name type="scientific">Holdemanella biformis DSM 3989</name>
    <dbReference type="NCBI Taxonomy" id="518637"/>
    <lineage>
        <taxon>Bacteria</taxon>
        <taxon>Bacillati</taxon>
        <taxon>Bacillota</taxon>
        <taxon>Erysipelotrichia</taxon>
        <taxon>Erysipelotrichales</taxon>
        <taxon>Erysipelotrichaceae</taxon>
        <taxon>Holdemanella</taxon>
    </lineage>
</organism>
<dbReference type="EMBL" id="ABYT01000096">
    <property type="protein sequence ID" value="EEC89638.1"/>
    <property type="molecule type" value="Genomic_DNA"/>
</dbReference>
<proteinExistence type="inferred from homology"/>
<keyword evidence="3 9" id="KW-0409">Iron storage</keyword>
<evidence type="ECO:0000256" key="2">
    <source>
        <dbReference type="ARBA" id="ARBA00006950"/>
    </source>
</evidence>
<dbReference type="Proteomes" id="UP000004315">
    <property type="component" value="Unassembled WGS sequence"/>
</dbReference>
<dbReference type="AlphaFoldDB" id="B7CC67"/>
<dbReference type="Gene3D" id="1.20.1260.10">
    <property type="match status" value="1"/>
</dbReference>
<evidence type="ECO:0000256" key="3">
    <source>
        <dbReference type="ARBA" id="ARBA00022434"/>
    </source>
</evidence>
<keyword evidence="6 8" id="KW-0408">Iron</keyword>
<sequence>MEYDIARKKECAMLSKKVADLLNNQVNKELYSAYLYLDFENYYHDKSLEGFANWYHVQVQEEIAHAQLMMQYLQDNDYSVVLEAINKPNIPLNELSDPLKAGLKHEQYVTELIHTCYAAAYEEKDFRTMQFLDWFVKEQGEEEKNASDLISRFELFGHDAKGLYDLDAEYKTRTYIAPSIL</sequence>
<dbReference type="GO" id="GO:0004322">
    <property type="term" value="F:ferroxidase activity"/>
    <property type="evidence" value="ECO:0007669"/>
    <property type="project" value="TreeGrafter"/>
</dbReference>
<feature type="binding site" evidence="8">
    <location>
        <position position="29"/>
    </location>
    <ligand>
        <name>Fe cation</name>
        <dbReference type="ChEBI" id="CHEBI:24875"/>
        <label>1</label>
    </ligand>
</feature>
<keyword evidence="4 8" id="KW-0479">Metal-binding</keyword>
<keyword evidence="5" id="KW-0560">Oxidoreductase</keyword>
<evidence type="ECO:0000313" key="11">
    <source>
        <dbReference type="EMBL" id="EEC89638.1"/>
    </source>
</evidence>
<evidence type="ECO:0000256" key="7">
    <source>
        <dbReference type="ARBA" id="ARBA00048035"/>
    </source>
</evidence>
<dbReference type="PANTHER" id="PTHR11431:SF127">
    <property type="entry name" value="BACTERIAL NON-HEME FERRITIN"/>
    <property type="match status" value="1"/>
</dbReference>
<dbReference type="GO" id="GO:0006879">
    <property type="term" value="P:intracellular iron ion homeostasis"/>
    <property type="evidence" value="ECO:0007669"/>
    <property type="project" value="UniProtKB-KW"/>
</dbReference>
<accession>B7CC67</accession>
<gene>
    <name evidence="11" type="ORF">EUBIFOR_01818</name>
</gene>
<dbReference type="GO" id="GO:0005829">
    <property type="term" value="C:cytosol"/>
    <property type="evidence" value="ECO:0007669"/>
    <property type="project" value="TreeGrafter"/>
</dbReference>
<dbReference type="PROSITE" id="PS50905">
    <property type="entry name" value="FERRITIN_LIKE"/>
    <property type="match status" value="1"/>
</dbReference>
<comment type="caution">
    <text evidence="11">The sequence shown here is derived from an EMBL/GenBank/DDBJ whole genome shotgun (WGS) entry which is preliminary data.</text>
</comment>
<evidence type="ECO:0000256" key="6">
    <source>
        <dbReference type="ARBA" id="ARBA00023004"/>
    </source>
</evidence>
<evidence type="ECO:0000256" key="1">
    <source>
        <dbReference type="ARBA" id="ARBA00002485"/>
    </source>
</evidence>
<feature type="binding site" evidence="8">
    <location>
        <position position="106"/>
    </location>
    <ligand>
        <name>Fe cation</name>
        <dbReference type="ChEBI" id="CHEBI:24875"/>
        <label>1</label>
    </ligand>
</feature>
<comment type="similarity">
    <text evidence="2 9">Belongs to the ferritin family. Prokaryotic subfamily.</text>
</comment>
<dbReference type="InterPro" id="IPR012347">
    <property type="entry name" value="Ferritin-like"/>
</dbReference>
<comment type="subcellular location">
    <subcellularLocation>
        <location evidence="9">Cytoplasm</location>
    </subcellularLocation>
</comment>
<dbReference type="InterPro" id="IPR008331">
    <property type="entry name" value="Ferritin_DPS_dom"/>
</dbReference>
<dbReference type="Pfam" id="PF00210">
    <property type="entry name" value="Ferritin"/>
    <property type="match status" value="1"/>
</dbReference>
<evidence type="ECO:0000313" key="12">
    <source>
        <dbReference type="Proteomes" id="UP000004315"/>
    </source>
</evidence>
<dbReference type="GO" id="GO:0042802">
    <property type="term" value="F:identical protein binding"/>
    <property type="evidence" value="ECO:0007669"/>
    <property type="project" value="UniProtKB-ARBA"/>
</dbReference>
<evidence type="ECO:0000256" key="8">
    <source>
        <dbReference type="PIRSR" id="PIRSR601519-1"/>
    </source>
</evidence>
<evidence type="ECO:0000256" key="4">
    <source>
        <dbReference type="ARBA" id="ARBA00022723"/>
    </source>
</evidence>
<dbReference type="HOGENOM" id="CLU_065681_1_2_9"/>
<keyword evidence="12" id="KW-1185">Reference proteome</keyword>
<dbReference type="SUPFAM" id="SSF47240">
    <property type="entry name" value="Ferritin-like"/>
    <property type="match status" value="1"/>
</dbReference>
<dbReference type="GO" id="GO:0008198">
    <property type="term" value="F:ferrous iron binding"/>
    <property type="evidence" value="ECO:0007669"/>
    <property type="project" value="TreeGrafter"/>
</dbReference>
<comment type="function">
    <text evidence="1 9">Iron-storage protein.</text>
</comment>
<dbReference type="InterPro" id="IPR041719">
    <property type="entry name" value="Ferritin_prok"/>
</dbReference>
<evidence type="ECO:0000256" key="5">
    <source>
        <dbReference type="ARBA" id="ARBA00023002"/>
    </source>
</evidence>
<dbReference type="EC" id="1.16.3.2" evidence="9"/>
<keyword evidence="9" id="KW-0963">Cytoplasm</keyword>
<evidence type="ECO:0000259" key="10">
    <source>
        <dbReference type="PROSITE" id="PS50905"/>
    </source>
</evidence>
<feature type="binding site" evidence="8">
    <location>
        <position position="139"/>
    </location>
    <ligand>
        <name>Fe cation</name>
        <dbReference type="ChEBI" id="CHEBI:24875"/>
        <label>1</label>
    </ligand>
</feature>
<feature type="binding site" evidence="8">
    <location>
        <position position="65"/>
    </location>
    <ligand>
        <name>Fe cation</name>
        <dbReference type="ChEBI" id="CHEBI:24875"/>
        <label>1</label>
    </ligand>
</feature>
<dbReference type="FunFam" id="1.20.1260.10:FF:000001">
    <property type="entry name" value="Non-heme ferritin"/>
    <property type="match status" value="1"/>
</dbReference>
<dbReference type="eggNOG" id="COG1528">
    <property type="taxonomic scope" value="Bacteria"/>
</dbReference>
<dbReference type="PANTHER" id="PTHR11431">
    <property type="entry name" value="FERRITIN"/>
    <property type="match status" value="1"/>
</dbReference>
<dbReference type="GO" id="GO:0008199">
    <property type="term" value="F:ferric iron binding"/>
    <property type="evidence" value="ECO:0007669"/>
    <property type="project" value="InterPro"/>
</dbReference>
<feature type="binding site" evidence="8">
    <location>
        <position position="62"/>
    </location>
    <ligand>
        <name>Fe cation</name>
        <dbReference type="ChEBI" id="CHEBI:24875"/>
        <label>1</label>
    </ligand>
</feature>
<reference evidence="11 12" key="1">
    <citation type="submission" date="2008-11" db="EMBL/GenBank/DDBJ databases">
        <title>Draft genome sequence of Eubacterium biforme (DSM 3989).</title>
        <authorList>
            <person name="Sudarsanam P."/>
            <person name="Ley R."/>
            <person name="Guruge J."/>
            <person name="Turnbaugh P.J."/>
            <person name="Mahowald M."/>
            <person name="Liep D."/>
            <person name="Gordon J."/>
        </authorList>
    </citation>
    <scope>NUCLEOTIDE SEQUENCE [LARGE SCALE GENOMIC DNA]</scope>
    <source>
        <strain evidence="11 12">DSM 3989</strain>
    </source>
</reference>
<dbReference type="GO" id="GO:0006826">
    <property type="term" value="P:iron ion transport"/>
    <property type="evidence" value="ECO:0007669"/>
    <property type="project" value="InterPro"/>
</dbReference>
<dbReference type="STRING" id="518637.EUBIFOR_01818"/>